<gene>
    <name evidence="4" type="ORF">HGR_08034</name>
</gene>
<comment type="caution">
    <text evidence="4">The sequence shown here is derived from an EMBL/GenBank/DDBJ whole genome shotgun (WGS) entry which is preliminary data.</text>
</comment>
<dbReference type="Proteomes" id="UP000016368">
    <property type="component" value="Unassembled WGS sequence"/>
</dbReference>
<dbReference type="Gene3D" id="3.40.630.30">
    <property type="match status" value="1"/>
</dbReference>
<dbReference type="InterPro" id="IPR000182">
    <property type="entry name" value="GNAT_dom"/>
</dbReference>
<dbReference type="OrthoDB" id="5197788at2"/>
<feature type="domain" description="N-acetyltransferase" evidence="3">
    <location>
        <begin position="10"/>
        <end position="140"/>
    </location>
</feature>
<dbReference type="AlphaFoldDB" id="F3KT26"/>
<evidence type="ECO:0000256" key="1">
    <source>
        <dbReference type="ARBA" id="ARBA00022679"/>
    </source>
</evidence>
<reference evidence="4 5" key="1">
    <citation type="journal article" date="2011" name="EMBO J.">
        <title>Structural diversity of bacterial flagellar motors.</title>
        <authorList>
            <person name="Chen S."/>
            <person name="Beeby M."/>
            <person name="Murphy G.E."/>
            <person name="Leadbetter J.R."/>
            <person name="Hendrixson D.R."/>
            <person name="Briegel A."/>
            <person name="Li Z."/>
            <person name="Shi J."/>
            <person name="Tocheva E.I."/>
            <person name="Muller A."/>
            <person name="Dobro M.J."/>
            <person name="Jensen G.J."/>
        </authorList>
    </citation>
    <scope>NUCLEOTIDE SEQUENCE [LARGE SCALE GENOMIC DNA]</scope>
    <source>
        <strain evidence="4 5">ATCC 19624</strain>
    </source>
</reference>
<keyword evidence="5" id="KW-1185">Reference proteome</keyword>
<dbReference type="PROSITE" id="PS51186">
    <property type="entry name" value="GNAT"/>
    <property type="match status" value="1"/>
</dbReference>
<dbReference type="CDD" id="cd04301">
    <property type="entry name" value="NAT_SF"/>
    <property type="match status" value="1"/>
</dbReference>
<evidence type="ECO:0000256" key="2">
    <source>
        <dbReference type="ARBA" id="ARBA00023315"/>
    </source>
</evidence>
<name>F3KT26_9BURK</name>
<sequence length="158" mass="17255">MPYLTPPTTLNARDLAAVQAQLAQARLPFEDLLPTSMPLFLGVRDSDSGLSRDVTQPGPLIAFAGLESHGVEGLLRSLWVRPDHRGRGLARTLLHAHESQARQLGLNRLVLLTESAADFFQALGYRETDRTALSAQLRASTQFQQLCPASAHCLSKTL</sequence>
<keyword evidence="2" id="KW-0012">Acyltransferase</keyword>
<dbReference type="SUPFAM" id="SSF55729">
    <property type="entry name" value="Acyl-CoA N-acyltransferases (Nat)"/>
    <property type="match status" value="1"/>
</dbReference>
<dbReference type="InterPro" id="IPR050832">
    <property type="entry name" value="Bact_Acetyltransf"/>
</dbReference>
<evidence type="ECO:0000313" key="4">
    <source>
        <dbReference type="EMBL" id="EGI77068.1"/>
    </source>
</evidence>
<protein>
    <submittedName>
        <fullName evidence="4">GCN5-related N-acetyltransferase</fullName>
    </submittedName>
</protein>
<dbReference type="eggNOG" id="COG1246">
    <property type="taxonomic scope" value="Bacteria"/>
</dbReference>
<dbReference type="EMBL" id="AEGR01000053">
    <property type="protein sequence ID" value="EGI77068.1"/>
    <property type="molecule type" value="Genomic_DNA"/>
</dbReference>
<organism evidence="4 5">
    <name type="scientific">Hylemonella gracilis ATCC 19624</name>
    <dbReference type="NCBI Taxonomy" id="887062"/>
    <lineage>
        <taxon>Bacteria</taxon>
        <taxon>Pseudomonadati</taxon>
        <taxon>Pseudomonadota</taxon>
        <taxon>Betaproteobacteria</taxon>
        <taxon>Burkholderiales</taxon>
        <taxon>Comamonadaceae</taxon>
        <taxon>Hylemonella</taxon>
    </lineage>
</organism>
<evidence type="ECO:0000259" key="3">
    <source>
        <dbReference type="PROSITE" id="PS51186"/>
    </source>
</evidence>
<keyword evidence="1 4" id="KW-0808">Transferase</keyword>
<proteinExistence type="predicted"/>
<dbReference type="GO" id="GO:0016747">
    <property type="term" value="F:acyltransferase activity, transferring groups other than amino-acyl groups"/>
    <property type="evidence" value="ECO:0007669"/>
    <property type="project" value="InterPro"/>
</dbReference>
<dbReference type="Pfam" id="PF13508">
    <property type="entry name" value="Acetyltransf_7"/>
    <property type="match status" value="1"/>
</dbReference>
<dbReference type="PANTHER" id="PTHR43877">
    <property type="entry name" value="AMINOALKYLPHOSPHONATE N-ACETYLTRANSFERASE-RELATED-RELATED"/>
    <property type="match status" value="1"/>
</dbReference>
<dbReference type="InterPro" id="IPR016181">
    <property type="entry name" value="Acyl_CoA_acyltransferase"/>
</dbReference>
<evidence type="ECO:0000313" key="5">
    <source>
        <dbReference type="Proteomes" id="UP000016368"/>
    </source>
</evidence>
<dbReference type="STRING" id="887062.HGR_08034"/>
<accession>F3KT26</accession>